<dbReference type="AlphaFoldDB" id="A0A1W1BHC0"/>
<accession>A0A1W1BHC0</accession>
<dbReference type="EMBL" id="FPHD01000020">
    <property type="protein sequence ID" value="SFV52950.1"/>
    <property type="molecule type" value="Genomic_DNA"/>
</dbReference>
<evidence type="ECO:0000313" key="1">
    <source>
        <dbReference type="EMBL" id="SFV52950.1"/>
    </source>
</evidence>
<reference evidence="1" key="1">
    <citation type="submission" date="2016-10" db="EMBL/GenBank/DDBJ databases">
        <authorList>
            <person name="de Groot N.N."/>
        </authorList>
    </citation>
    <scope>NUCLEOTIDE SEQUENCE</scope>
</reference>
<gene>
    <name evidence="1" type="ORF">MNB_SV-8-1400</name>
</gene>
<organism evidence="1">
    <name type="scientific">hydrothermal vent metagenome</name>
    <dbReference type="NCBI Taxonomy" id="652676"/>
    <lineage>
        <taxon>unclassified sequences</taxon>
        <taxon>metagenomes</taxon>
        <taxon>ecological metagenomes</taxon>
    </lineage>
</organism>
<sequence length="43" mass="4499">MIESDHIAATIKVLKTVDNTATGNSVITSCTCRCTCCIGCSYA</sequence>
<proteinExistence type="predicted"/>
<protein>
    <submittedName>
        <fullName evidence="1">Uncharacterized protein</fullName>
    </submittedName>
</protein>
<name>A0A1W1BHC0_9ZZZZ</name>